<sequence>MISATERGPTSLDTTFLRRPRLYRLISSVVDDGRRGRGRRDERGWCDDDNDDGDDGDGDGDGHGGGNYDDDDDRDYDDDRYPVFWRDLRVRFKAVWVFDFVSGNIVSHCISFSRSGRRAVDHWFCLARRHMGASSPAPVSGRANRLASLAPLEHPLIRWLFYRALSGLATFVFYSTLFS</sequence>
<evidence type="ECO:0000256" key="2">
    <source>
        <dbReference type="SAM" id="Phobius"/>
    </source>
</evidence>
<keyword evidence="2" id="KW-0812">Transmembrane</keyword>
<feature type="compositionally biased region" description="Acidic residues" evidence="1">
    <location>
        <begin position="47"/>
        <end position="59"/>
    </location>
</feature>
<accession>A0A1S8ABT7</accession>
<dbReference type="EMBL" id="DF977570">
    <property type="protein sequence ID" value="GAW27395.1"/>
    <property type="molecule type" value="Genomic_DNA"/>
</dbReference>
<feature type="region of interest" description="Disordered" evidence="1">
    <location>
        <begin position="33"/>
        <end position="74"/>
    </location>
</feature>
<reference evidence="3" key="1">
    <citation type="submission" date="2016-03" db="EMBL/GenBank/DDBJ databases">
        <title>Draft genome sequence of Rosellinia necatrix.</title>
        <authorList>
            <person name="Kanematsu S."/>
        </authorList>
    </citation>
    <scope>NUCLEOTIDE SEQUENCE [LARGE SCALE GENOMIC DNA]</scope>
    <source>
        <strain evidence="3">W97</strain>
    </source>
</reference>
<feature type="transmembrane region" description="Helical" evidence="2">
    <location>
        <begin position="160"/>
        <end position="178"/>
    </location>
</feature>
<feature type="compositionally biased region" description="Basic and acidic residues" evidence="1">
    <location>
        <begin position="33"/>
        <end position="46"/>
    </location>
</feature>
<keyword evidence="2" id="KW-1133">Transmembrane helix</keyword>
<evidence type="ECO:0000313" key="3">
    <source>
        <dbReference type="EMBL" id="GAW27395.1"/>
    </source>
</evidence>
<evidence type="ECO:0000313" key="4">
    <source>
        <dbReference type="Proteomes" id="UP000054516"/>
    </source>
</evidence>
<protein>
    <submittedName>
        <fullName evidence="3">Uncharacterized protein</fullName>
    </submittedName>
</protein>
<dbReference type="Proteomes" id="UP000054516">
    <property type="component" value="Unassembled WGS sequence"/>
</dbReference>
<name>A0A1S8ABT7_ROSNE</name>
<gene>
    <name evidence="3" type="ORF">SAMD00023353_12500090</name>
</gene>
<evidence type="ECO:0000256" key="1">
    <source>
        <dbReference type="SAM" id="MobiDB-lite"/>
    </source>
</evidence>
<keyword evidence="4" id="KW-1185">Reference proteome</keyword>
<keyword evidence="2" id="KW-0472">Membrane</keyword>
<organism evidence="3">
    <name type="scientific">Rosellinia necatrix</name>
    <name type="common">White root-rot fungus</name>
    <dbReference type="NCBI Taxonomy" id="77044"/>
    <lineage>
        <taxon>Eukaryota</taxon>
        <taxon>Fungi</taxon>
        <taxon>Dikarya</taxon>
        <taxon>Ascomycota</taxon>
        <taxon>Pezizomycotina</taxon>
        <taxon>Sordariomycetes</taxon>
        <taxon>Xylariomycetidae</taxon>
        <taxon>Xylariales</taxon>
        <taxon>Xylariaceae</taxon>
        <taxon>Rosellinia</taxon>
    </lineage>
</organism>
<proteinExistence type="predicted"/>
<dbReference type="AlphaFoldDB" id="A0A1S8ABT7"/>